<dbReference type="PANTHER" id="PTHR34386">
    <property type="entry name" value="GLUTAREDOXIN"/>
    <property type="match status" value="1"/>
</dbReference>
<gene>
    <name evidence="2" type="ORF">UY76_C0012G0003</name>
</gene>
<evidence type="ECO:0000313" key="2">
    <source>
        <dbReference type="EMBL" id="KKW32969.1"/>
    </source>
</evidence>
<name>A0A0G2AK29_9BACT</name>
<dbReference type="InterPro" id="IPR036249">
    <property type="entry name" value="Thioredoxin-like_sf"/>
</dbReference>
<sequence>MSVTVYSTPTCPFCKQTKAYLKEHEVVFTDIDVMNDQEKASEMIQKSGQMGVPVIDVDGEIVIGFDQKKIAELLGL</sequence>
<proteinExistence type="predicted"/>
<accession>A0A0G2AK29</accession>
<dbReference type="Pfam" id="PF00462">
    <property type="entry name" value="Glutaredoxin"/>
    <property type="match status" value="1"/>
</dbReference>
<protein>
    <submittedName>
        <fullName evidence="2">Glutaredoxin-like protein, YruB-family</fullName>
    </submittedName>
</protein>
<dbReference type="Gene3D" id="3.40.30.10">
    <property type="entry name" value="Glutaredoxin"/>
    <property type="match status" value="1"/>
</dbReference>
<dbReference type="InterPro" id="IPR011767">
    <property type="entry name" value="GLR_AS"/>
</dbReference>
<dbReference type="EMBL" id="LCRH01000012">
    <property type="protein sequence ID" value="KKW32969.1"/>
    <property type="molecule type" value="Genomic_DNA"/>
</dbReference>
<dbReference type="PROSITE" id="PS00195">
    <property type="entry name" value="GLUTAREDOXIN_1"/>
    <property type="match status" value="1"/>
</dbReference>
<feature type="domain" description="Glutaredoxin" evidence="1">
    <location>
        <begin position="3"/>
        <end position="62"/>
    </location>
</feature>
<dbReference type="InterPro" id="IPR002109">
    <property type="entry name" value="Glutaredoxin"/>
</dbReference>
<dbReference type="CDD" id="cd02976">
    <property type="entry name" value="NrdH"/>
    <property type="match status" value="1"/>
</dbReference>
<dbReference type="GO" id="GO:0009055">
    <property type="term" value="F:electron transfer activity"/>
    <property type="evidence" value="ECO:0007669"/>
    <property type="project" value="TreeGrafter"/>
</dbReference>
<reference evidence="2 3" key="1">
    <citation type="journal article" date="2015" name="Nature">
        <title>rRNA introns, odd ribosomes, and small enigmatic genomes across a large radiation of phyla.</title>
        <authorList>
            <person name="Brown C.T."/>
            <person name="Hug L.A."/>
            <person name="Thomas B.C."/>
            <person name="Sharon I."/>
            <person name="Castelle C.J."/>
            <person name="Singh A."/>
            <person name="Wilkins M.J."/>
            <person name="Williams K.H."/>
            <person name="Banfield J.F."/>
        </authorList>
    </citation>
    <scope>NUCLEOTIDE SEQUENCE [LARGE SCALE GENOMIC DNA]</scope>
</reference>
<organism evidence="2 3">
    <name type="scientific">Candidatus Uhrbacteria bacterium GW2011_GWA2_52_8d</name>
    <dbReference type="NCBI Taxonomy" id="1618979"/>
    <lineage>
        <taxon>Bacteria</taxon>
        <taxon>Candidatus Uhriibacteriota</taxon>
    </lineage>
</organism>
<dbReference type="InterPro" id="IPR051548">
    <property type="entry name" value="Grx-like_ET"/>
</dbReference>
<dbReference type="GO" id="GO:0045454">
    <property type="term" value="P:cell redox homeostasis"/>
    <property type="evidence" value="ECO:0007669"/>
    <property type="project" value="TreeGrafter"/>
</dbReference>
<dbReference type="SUPFAM" id="SSF52833">
    <property type="entry name" value="Thioredoxin-like"/>
    <property type="match status" value="1"/>
</dbReference>
<dbReference type="PROSITE" id="PS51354">
    <property type="entry name" value="GLUTAREDOXIN_2"/>
    <property type="match status" value="1"/>
</dbReference>
<dbReference type="Proteomes" id="UP000034054">
    <property type="component" value="Unassembled WGS sequence"/>
</dbReference>
<dbReference type="InterPro" id="IPR011911">
    <property type="entry name" value="GlrX_YruB"/>
</dbReference>
<comment type="caution">
    <text evidence="2">The sequence shown here is derived from an EMBL/GenBank/DDBJ whole genome shotgun (WGS) entry which is preliminary data.</text>
</comment>
<dbReference type="AlphaFoldDB" id="A0A0G2AK29"/>
<evidence type="ECO:0000259" key="1">
    <source>
        <dbReference type="Pfam" id="PF00462"/>
    </source>
</evidence>
<evidence type="ECO:0000313" key="3">
    <source>
        <dbReference type="Proteomes" id="UP000034054"/>
    </source>
</evidence>
<dbReference type="PANTHER" id="PTHR34386:SF1">
    <property type="entry name" value="GLUTAREDOXIN-LIKE PROTEIN NRDH"/>
    <property type="match status" value="1"/>
</dbReference>
<dbReference type="NCBIfam" id="TIGR02196">
    <property type="entry name" value="GlrX_YruB"/>
    <property type="match status" value="1"/>
</dbReference>